<comment type="caution">
    <text evidence="2">The sequence shown here is derived from an EMBL/GenBank/DDBJ whole genome shotgun (WGS) entry which is preliminary data.</text>
</comment>
<accession>A0A5C8P4D7</accession>
<keyword evidence="3" id="KW-1185">Reference proteome</keyword>
<feature type="coiled-coil region" evidence="1">
    <location>
        <begin position="33"/>
        <end position="60"/>
    </location>
</feature>
<evidence type="ECO:0000256" key="1">
    <source>
        <dbReference type="SAM" id="Coils"/>
    </source>
</evidence>
<dbReference type="AlphaFoldDB" id="A0A5C8P4D7"/>
<reference evidence="2 3" key="1">
    <citation type="submission" date="2019-06" db="EMBL/GenBank/DDBJ databases">
        <title>Cerasibacillus sp. nov., isolated from maize field.</title>
        <authorList>
            <person name="Lin S.-Y."/>
            <person name="Tsai C.-F."/>
            <person name="Young C.-C."/>
        </authorList>
    </citation>
    <scope>NUCLEOTIDE SEQUENCE [LARGE SCALE GENOMIC DNA]</scope>
    <source>
        <strain evidence="2 3">CC-CFT480</strain>
    </source>
</reference>
<organism evidence="2 3">
    <name type="scientific">Cerasibacillus terrae</name>
    <dbReference type="NCBI Taxonomy" id="2498845"/>
    <lineage>
        <taxon>Bacteria</taxon>
        <taxon>Bacillati</taxon>
        <taxon>Bacillota</taxon>
        <taxon>Bacilli</taxon>
        <taxon>Bacillales</taxon>
        <taxon>Bacillaceae</taxon>
        <taxon>Cerasibacillus</taxon>
    </lineage>
</organism>
<sequence length="95" mass="11004">MGRMLTITLFLIIFFLIGVILGIGREGIALKDNSNQMEMVEEVNEEIDELELYRLEDEERSEHFTQKIASFLGNIVTGFYEVVIQVIYQISLLLF</sequence>
<evidence type="ECO:0000313" key="3">
    <source>
        <dbReference type="Proteomes" id="UP000321574"/>
    </source>
</evidence>
<name>A0A5C8P4D7_9BACI</name>
<proteinExistence type="predicted"/>
<dbReference type="EMBL" id="VDUW01000001">
    <property type="protein sequence ID" value="TXL68026.1"/>
    <property type="molecule type" value="Genomic_DNA"/>
</dbReference>
<dbReference type="OrthoDB" id="2721399at2"/>
<keyword evidence="1" id="KW-0175">Coiled coil</keyword>
<evidence type="ECO:0008006" key="4">
    <source>
        <dbReference type="Google" id="ProtNLM"/>
    </source>
</evidence>
<evidence type="ECO:0000313" key="2">
    <source>
        <dbReference type="EMBL" id="TXL68026.1"/>
    </source>
</evidence>
<dbReference type="RefSeq" id="WP_147665762.1">
    <property type="nucleotide sequence ID" value="NZ_VDUW01000001.1"/>
</dbReference>
<dbReference type="Proteomes" id="UP000321574">
    <property type="component" value="Unassembled WGS sequence"/>
</dbReference>
<gene>
    <name evidence="2" type="ORF">FHP05_03130</name>
</gene>
<protein>
    <recommendedName>
        <fullName evidence="4">DUF3679 domain-containing protein</fullName>
    </recommendedName>
</protein>